<dbReference type="SUPFAM" id="SSF46785">
    <property type="entry name" value="Winged helix' DNA-binding domain"/>
    <property type="match status" value="1"/>
</dbReference>
<dbReference type="GO" id="GO:0003700">
    <property type="term" value="F:DNA-binding transcription factor activity"/>
    <property type="evidence" value="ECO:0007669"/>
    <property type="project" value="InterPro"/>
</dbReference>
<keyword evidence="2" id="KW-0346">Stress response</keyword>
<sequence>MVHSFPSGLPTFYIRLYQIVDDPSSDAIISWSKSNNSFIVWDLENLFGEILSKSVEFGRNLLQFISKLQSYGFKKVMGADPLEYGHDGFVRGQPQLLKKVWMDRKKRLAPKRAKAKVRKARAKVEHLLQDLRI</sequence>
<dbReference type="GO" id="GO:0005730">
    <property type="term" value="C:nucleolus"/>
    <property type="evidence" value="ECO:0007669"/>
    <property type="project" value="EnsemblPlants"/>
</dbReference>
<dbReference type="PANTHER" id="PTHR10015:SF384">
    <property type="entry name" value="DNA-BINDING PROTEIN-RELATED"/>
    <property type="match status" value="1"/>
</dbReference>
<dbReference type="InterPro" id="IPR000232">
    <property type="entry name" value="HSF_DNA-bd"/>
</dbReference>
<evidence type="ECO:0000259" key="6">
    <source>
        <dbReference type="SMART" id="SM00415"/>
    </source>
</evidence>
<name>V4M463_EUTSA</name>
<dbReference type="KEGG" id="eus:EUTSA_v10028027mg"/>
<keyword evidence="8" id="KW-1185">Reference proteome</keyword>
<accession>V4M463</accession>
<evidence type="ECO:0000256" key="4">
    <source>
        <dbReference type="ARBA" id="ARBA00023242"/>
    </source>
</evidence>
<evidence type="ECO:0000256" key="3">
    <source>
        <dbReference type="ARBA" id="ARBA00023125"/>
    </source>
</evidence>
<evidence type="ECO:0000256" key="1">
    <source>
        <dbReference type="ARBA" id="ARBA00004123"/>
    </source>
</evidence>
<gene>
    <name evidence="7" type="ORF">EUTSA_v10028027mg</name>
</gene>
<comment type="subcellular location">
    <subcellularLocation>
        <location evidence="1">Nucleus</location>
    </subcellularLocation>
</comment>
<dbReference type="InterPro" id="IPR036390">
    <property type="entry name" value="WH_DNA-bd_sf"/>
</dbReference>
<dbReference type="GO" id="GO:0006357">
    <property type="term" value="P:regulation of transcription by RNA polymerase II"/>
    <property type="evidence" value="ECO:0007669"/>
    <property type="project" value="TreeGrafter"/>
</dbReference>
<proteinExistence type="inferred from homology"/>
<dbReference type="PRINTS" id="PR00056">
    <property type="entry name" value="HSFDOMAIN"/>
</dbReference>
<organism evidence="7 8">
    <name type="scientific">Eutrema salsugineum</name>
    <name type="common">Saltwater cress</name>
    <name type="synonym">Sisymbrium salsugineum</name>
    <dbReference type="NCBI Taxonomy" id="72664"/>
    <lineage>
        <taxon>Eukaryota</taxon>
        <taxon>Viridiplantae</taxon>
        <taxon>Streptophyta</taxon>
        <taxon>Embryophyta</taxon>
        <taxon>Tracheophyta</taxon>
        <taxon>Spermatophyta</taxon>
        <taxon>Magnoliopsida</taxon>
        <taxon>eudicotyledons</taxon>
        <taxon>Gunneridae</taxon>
        <taxon>Pentapetalae</taxon>
        <taxon>rosids</taxon>
        <taxon>malvids</taxon>
        <taxon>Brassicales</taxon>
        <taxon>Brassicaceae</taxon>
        <taxon>Eutremeae</taxon>
        <taxon>Eutrema</taxon>
    </lineage>
</organism>
<dbReference type="SMART" id="SM00415">
    <property type="entry name" value="HSF"/>
    <property type="match status" value="1"/>
</dbReference>
<evidence type="ECO:0000313" key="7">
    <source>
        <dbReference type="EMBL" id="ESQ47023.1"/>
    </source>
</evidence>
<dbReference type="GO" id="GO:0034605">
    <property type="term" value="P:cellular response to heat"/>
    <property type="evidence" value="ECO:0007669"/>
    <property type="project" value="TreeGrafter"/>
</dbReference>
<keyword evidence="4" id="KW-0539">Nucleus</keyword>
<evidence type="ECO:0000256" key="5">
    <source>
        <dbReference type="RuleBase" id="RU004020"/>
    </source>
</evidence>
<dbReference type="Proteomes" id="UP000030689">
    <property type="component" value="Unassembled WGS sequence"/>
</dbReference>
<dbReference type="Pfam" id="PF00447">
    <property type="entry name" value="HSF_DNA-bind"/>
    <property type="match status" value="1"/>
</dbReference>
<dbReference type="STRING" id="72664.V4M463"/>
<dbReference type="eggNOG" id="KOG0627">
    <property type="taxonomic scope" value="Eukaryota"/>
</dbReference>
<dbReference type="GO" id="GO:0000978">
    <property type="term" value="F:RNA polymerase II cis-regulatory region sequence-specific DNA binding"/>
    <property type="evidence" value="ECO:0007669"/>
    <property type="project" value="TreeGrafter"/>
</dbReference>
<dbReference type="PANTHER" id="PTHR10015">
    <property type="entry name" value="HEAT SHOCK TRANSCRIPTION FACTOR"/>
    <property type="match status" value="1"/>
</dbReference>
<reference evidence="7 8" key="1">
    <citation type="journal article" date="2013" name="Front. Plant Sci.">
        <title>The Reference Genome of the Halophytic Plant Eutrema salsugineum.</title>
        <authorList>
            <person name="Yang R."/>
            <person name="Jarvis D.E."/>
            <person name="Chen H."/>
            <person name="Beilstein M.A."/>
            <person name="Grimwood J."/>
            <person name="Jenkins J."/>
            <person name="Shu S."/>
            <person name="Prochnik S."/>
            <person name="Xin M."/>
            <person name="Ma C."/>
            <person name="Schmutz J."/>
            <person name="Wing R.A."/>
            <person name="Mitchell-Olds T."/>
            <person name="Schumaker K.S."/>
            <person name="Wang X."/>
        </authorList>
    </citation>
    <scope>NUCLEOTIDE SEQUENCE [LARGE SCALE GENOMIC DNA]</scope>
</reference>
<comment type="similarity">
    <text evidence="5">Belongs to the HSF family.</text>
</comment>
<feature type="domain" description="HSF-type DNA-binding" evidence="6">
    <location>
        <begin position="8"/>
        <end position="103"/>
    </location>
</feature>
<dbReference type="InterPro" id="IPR036388">
    <property type="entry name" value="WH-like_DNA-bd_sf"/>
</dbReference>
<dbReference type="AlphaFoldDB" id="V4M463"/>
<dbReference type="OMA" id="DPLEYGH"/>
<dbReference type="Gramene" id="ESQ47023">
    <property type="protein sequence ID" value="ESQ47023"/>
    <property type="gene ID" value="EUTSA_v10028027mg"/>
</dbReference>
<keyword evidence="3" id="KW-0238">DNA-binding</keyword>
<evidence type="ECO:0000256" key="2">
    <source>
        <dbReference type="ARBA" id="ARBA00023016"/>
    </source>
</evidence>
<dbReference type="EMBL" id="KI517416">
    <property type="protein sequence ID" value="ESQ47023.1"/>
    <property type="molecule type" value="Genomic_DNA"/>
</dbReference>
<protein>
    <recommendedName>
        <fullName evidence="6">HSF-type DNA-binding domain-containing protein</fullName>
    </recommendedName>
</protein>
<evidence type="ECO:0000313" key="8">
    <source>
        <dbReference type="Proteomes" id="UP000030689"/>
    </source>
</evidence>
<dbReference type="Gene3D" id="1.10.10.10">
    <property type="entry name" value="Winged helix-like DNA-binding domain superfamily/Winged helix DNA-binding domain"/>
    <property type="match status" value="1"/>
</dbReference>